<feature type="region of interest" description="Disordered" evidence="1">
    <location>
        <begin position="354"/>
        <end position="411"/>
    </location>
</feature>
<feature type="compositionally biased region" description="Basic and acidic residues" evidence="1">
    <location>
        <begin position="627"/>
        <end position="650"/>
    </location>
</feature>
<feature type="domain" description="DUF659" evidence="2">
    <location>
        <begin position="23"/>
        <end position="88"/>
    </location>
</feature>
<dbReference type="EMBL" id="BFEA01000520">
    <property type="protein sequence ID" value="GBG85497.1"/>
    <property type="molecule type" value="Genomic_DNA"/>
</dbReference>
<comment type="caution">
    <text evidence="3">The sequence shown here is derived from an EMBL/GenBank/DDBJ whole genome shotgun (WGS) entry which is preliminary data.</text>
</comment>
<reference evidence="3 4" key="1">
    <citation type="journal article" date="2018" name="Cell">
        <title>The Chara Genome: Secondary Complexity and Implications for Plant Terrestrialization.</title>
        <authorList>
            <person name="Nishiyama T."/>
            <person name="Sakayama H."/>
            <person name="Vries J.D."/>
            <person name="Buschmann H."/>
            <person name="Saint-Marcoux D."/>
            <person name="Ullrich K.K."/>
            <person name="Haas F.B."/>
            <person name="Vanderstraeten L."/>
            <person name="Becker D."/>
            <person name="Lang D."/>
            <person name="Vosolsobe S."/>
            <person name="Rombauts S."/>
            <person name="Wilhelmsson P.K.I."/>
            <person name="Janitza P."/>
            <person name="Kern R."/>
            <person name="Heyl A."/>
            <person name="Rumpler F."/>
            <person name="Villalobos L.I.A.C."/>
            <person name="Clay J.M."/>
            <person name="Skokan R."/>
            <person name="Toyoda A."/>
            <person name="Suzuki Y."/>
            <person name="Kagoshima H."/>
            <person name="Schijlen E."/>
            <person name="Tajeshwar N."/>
            <person name="Catarino B."/>
            <person name="Hetherington A.J."/>
            <person name="Saltykova A."/>
            <person name="Bonnot C."/>
            <person name="Breuninger H."/>
            <person name="Symeonidi A."/>
            <person name="Radhakrishnan G.V."/>
            <person name="Van Nieuwerburgh F."/>
            <person name="Deforce D."/>
            <person name="Chang C."/>
            <person name="Karol K.G."/>
            <person name="Hedrich R."/>
            <person name="Ulvskov P."/>
            <person name="Glockner G."/>
            <person name="Delwiche C.F."/>
            <person name="Petrasek J."/>
            <person name="Van de Peer Y."/>
            <person name="Friml J."/>
            <person name="Beilby M."/>
            <person name="Dolan L."/>
            <person name="Kohara Y."/>
            <person name="Sugano S."/>
            <person name="Fujiyama A."/>
            <person name="Delaux P.-M."/>
            <person name="Quint M."/>
            <person name="TheiBen G."/>
            <person name="Hagemann M."/>
            <person name="Harholt J."/>
            <person name="Dunand C."/>
            <person name="Zachgo S."/>
            <person name="Langdale J."/>
            <person name="Maumus F."/>
            <person name="Straeten D.V.D."/>
            <person name="Gould S.B."/>
            <person name="Rensing S.A."/>
        </authorList>
    </citation>
    <scope>NUCLEOTIDE SEQUENCE [LARGE SCALE GENOMIC DNA]</scope>
    <source>
        <strain evidence="3 4">S276</strain>
    </source>
</reference>
<dbReference type="Proteomes" id="UP000265515">
    <property type="component" value="Unassembled WGS sequence"/>
</dbReference>
<dbReference type="InterPro" id="IPR012337">
    <property type="entry name" value="RNaseH-like_sf"/>
</dbReference>
<sequence length="783" mass="86980">MRGKKDAAALAKAWLHRLKTLDIQLNDITTFVTDSAGVNVSAMQIFEEDESVKHIFWIPCVAHVMDLILEDIGSIGWVASPIAQARLVTKFFNRHNHTREALETKTKLKLLLPTKTRFSTNVIMMRRLLDKQTHLMQVVTEDPWRNTVWATRKVGQDVAEITACAGSPPWREDLRRLCRFMNPVMDMLQMLDSNIRQISKVLRRYEIMIASCLTPCDSLTTSKQDEILEVFDGRRTMFRTPAHIAAMMLDLEVRNTTLPDDDVMQQGLVAALVQFDYPERSPQHIEVLTAIDKFHARERPFDNATMDRAMRSYEHPRDEAEVDLVRFPRQHWDGGDFLYHISNSDDEDFFCTVMSGAEDDDGRPDDDRSDDDDGDDGAGDGRGPRSLRRGNGTGGRVVVAPRDAVGDGGGLDVVDGGGGAQEEDTEASLKDTCTDVAMDVEQHAGVHVIDSITTEAAGVDTLVPRMARDLASYACGTGRRGRIRLSIVVRHWVDLERILVWEHHRRPRVERVDQDNLRPVRATQSLRTSCFCDRGIAALVDGRTATGRSACGMTDVPFGTRSIGAVDSRCHGTMREYEDQHGRRLATKTSDVAFTRVVKACMLQARNKGGHGKSSQHWIRRGTAPRESVHGHTQDEEVVAHGGGLEDRQPGDGGGSRRLSRVHDGSGTAADERRNHAEGAGRGEKRRGVFTIVHDDSSDNPTGELAGVDDPGDSDYRPDESRPARLAYGSRPARMAHGSRPARMADGSDPGGRRLRCNATLDAQGHLTPSTLEPFFHCGIVYY</sequence>
<dbReference type="InterPro" id="IPR007021">
    <property type="entry name" value="DUF659"/>
</dbReference>
<gene>
    <name evidence="3" type="ORF">CBR_g40136</name>
</gene>
<dbReference type="Pfam" id="PF04937">
    <property type="entry name" value="DUF659"/>
    <property type="match status" value="1"/>
</dbReference>
<dbReference type="SUPFAM" id="SSF53098">
    <property type="entry name" value="Ribonuclease H-like"/>
    <property type="match status" value="1"/>
</dbReference>
<feature type="region of interest" description="Disordered" evidence="1">
    <location>
        <begin position="605"/>
        <end position="751"/>
    </location>
</feature>
<proteinExistence type="predicted"/>
<feature type="compositionally biased region" description="Basic and acidic residues" evidence="1">
    <location>
        <begin position="670"/>
        <end position="697"/>
    </location>
</feature>
<protein>
    <recommendedName>
        <fullName evidence="2">DUF659 domain-containing protein</fullName>
    </recommendedName>
</protein>
<evidence type="ECO:0000313" key="4">
    <source>
        <dbReference type="Proteomes" id="UP000265515"/>
    </source>
</evidence>
<dbReference type="Gramene" id="GBG85497">
    <property type="protein sequence ID" value="GBG85497"/>
    <property type="gene ID" value="CBR_g40136"/>
</dbReference>
<evidence type="ECO:0000259" key="2">
    <source>
        <dbReference type="Pfam" id="PF04937"/>
    </source>
</evidence>
<organism evidence="3 4">
    <name type="scientific">Chara braunii</name>
    <name type="common">Braun's stonewort</name>
    <dbReference type="NCBI Taxonomy" id="69332"/>
    <lineage>
        <taxon>Eukaryota</taxon>
        <taxon>Viridiplantae</taxon>
        <taxon>Streptophyta</taxon>
        <taxon>Charophyceae</taxon>
        <taxon>Charales</taxon>
        <taxon>Characeae</taxon>
        <taxon>Chara</taxon>
    </lineage>
</organism>
<evidence type="ECO:0000313" key="3">
    <source>
        <dbReference type="EMBL" id="GBG85497.1"/>
    </source>
</evidence>
<dbReference type="PANTHER" id="PTHR32166:SF123">
    <property type="entry name" value="BED-TYPE DOMAIN-CONTAINING PROTEIN"/>
    <property type="match status" value="1"/>
</dbReference>
<dbReference type="PANTHER" id="PTHR32166">
    <property type="entry name" value="OSJNBA0013A04.12 PROTEIN"/>
    <property type="match status" value="1"/>
</dbReference>
<evidence type="ECO:0000256" key="1">
    <source>
        <dbReference type="SAM" id="MobiDB-lite"/>
    </source>
</evidence>
<feature type="compositionally biased region" description="Acidic residues" evidence="1">
    <location>
        <begin position="357"/>
        <end position="378"/>
    </location>
</feature>
<keyword evidence="4" id="KW-1185">Reference proteome</keyword>
<dbReference type="AlphaFoldDB" id="A0A388LT59"/>
<accession>A0A388LT59</accession>
<name>A0A388LT59_CHABU</name>
<feature type="compositionally biased region" description="Basic and acidic residues" evidence="1">
    <location>
        <begin position="714"/>
        <end position="723"/>
    </location>
</feature>